<keyword evidence="8" id="KW-0862">Zinc</keyword>
<feature type="binding site" evidence="10">
    <location>
        <position position="178"/>
    </location>
    <ligand>
        <name>substrate</name>
    </ligand>
</feature>
<dbReference type="GO" id="GO:0005829">
    <property type="term" value="C:cytosol"/>
    <property type="evidence" value="ECO:0007669"/>
    <property type="project" value="TreeGrafter"/>
</dbReference>
<comment type="subunit">
    <text evidence="8">Homotetramer.</text>
</comment>
<dbReference type="GO" id="GO:0005524">
    <property type="term" value="F:ATP binding"/>
    <property type="evidence" value="ECO:0007669"/>
    <property type="project" value="UniProtKB-UniRule"/>
</dbReference>
<feature type="binding site" evidence="8">
    <location>
        <begin position="87"/>
        <end position="90"/>
    </location>
    <ligand>
        <name>ATP</name>
        <dbReference type="ChEBI" id="CHEBI:30616"/>
    </ligand>
</feature>
<dbReference type="PANTHER" id="PTHR11441:SF0">
    <property type="entry name" value="THYMIDINE KINASE, CYTOSOLIC"/>
    <property type="match status" value="1"/>
</dbReference>
<evidence type="ECO:0000256" key="1">
    <source>
        <dbReference type="ARBA" id="ARBA00007587"/>
    </source>
</evidence>
<dbReference type="RefSeq" id="WP_350257319.1">
    <property type="nucleotide sequence ID" value="NZ_CP138335.1"/>
</dbReference>
<evidence type="ECO:0000256" key="11">
    <source>
        <dbReference type="RuleBase" id="RU000544"/>
    </source>
</evidence>
<keyword evidence="8" id="KW-0479">Metal-binding</keyword>
<dbReference type="GO" id="GO:0071897">
    <property type="term" value="P:DNA biosynthetic process"/>
    <property type="evidence" value="ECO:0007669"/>
    <property type="project" value="UniProtKB-KW"/>
</dbReference>
<keyword evidence="8" id="KW-0963">Cytoplasm</keyword>
<dbReference type="AlphaFoldDB" id="A0AAU7V4E5"/>
<dbReference type="PANTHER" id="PTHR11441">
    <property type="entry name" value="THYMIDINE KINASE"/>
    <property type="match status" value="1"/>
</dbReference>
<dbReference type="EMBL" id="CP138335">
    <property type="protein sequence ID" value="XBW07113.1"/>
    <property type="molecule type" value="Genomic_DNA"/>
</dbReference>
<accession>A0AAU7V4E5</accession>
<evidence type="ECO:0000256" key="3">
    <source>
        <dbReference type="ARBA" id="ARBA00022634"/>
    </source>
</evidence>
<gene>
    <name evidence="8" type="primary">tdk</name>
    <name evidence="13" type="ORF">SAC06_05500</name>
</gene>
<feature type="binding site" evidence="8">
    <location>
        <position position="185"/>
    </location>
    <ligand>
        <name>Zn(2+)</name>
        <dbReference type="ChEBI" id="CHEBI:29105"/>
    </ligand>
</feature>
<dbReference type="GO" id="GO:0008270">
    <property type="term" value="F:zinc ion binding"/>
    <property type="evidence" value="ECO:0007669"/>
    <property type="project" value="UniProtKB-UniRule"/>
</dbReference>
<dbReference type="NCBIfam" id="NF003300">
    <property type="entry name" value="PRK04296.1-5"/>
    <property type="match status" value="1"/>
</dbReference>
<feature type="active site" description="Proton acceptor" evidence="8 9">
    <location>
        <position position="88"/>
    </location>
</feature>
<feature type="binding site" evidence="8">
    <location>
        <position position="182"/>
    </location>
    <ligand>
        <name>Zn(2+)</name>
        <dbReference type="ChEBI" id="CHEBI:29105"/>
    </ligand>
</feature>
<keyword evidence="5 8" id="KW-0547">Nucleotide-binding</keyword>
<dbReference type="GO" id="GO:0046104">
    <property type="term" value="P:thymidine metabolic process"/>
    <property type="evidence" value="ECO:0007669"/>
    <property type="project" value="TreeGrafter"/>
</dbReference>
<dbReference type="SUPFAM" id="SSF52540">
    <property type="entry name" value="P-loop containing nucleoside triphosphate hydrolases"/>
    <property type="match status" value="1"/>
</dbReference>
<dbReference type="Gene3D" id="3.30.60.20">
    <property type="match status" value="1"/>
</dbReference>
<keyword evidence="4 8" id="KW-0808">Transferase</keyword>
<feature type="binding site" evidence="8">
    <location>
        <position position="147"/>
    </location>
    <ligand>
        <name>Zn(2+)</name>
        <dbReference type="ChEBI" id="CHEBI:29105"/>
    </ligand>
</feature>
<dbReference type="InterPro" id="IPR001267">
    <property type="entry name" value="Thymidine_kinase"/>
</dbReference>
<evidence type="ECO:0000256" key="8">
    <source>
        <dbReference type="HAMAP-Rule" id="MF_00124"/>
    </source>
</evidence>
<evidence type="ECO:0000256" key="12">
    <source>
        <dbReference type="RuleBase" id="RU004165"/>
    </source>
</evidence>
<dbReference type="SUPFAM" id="SSF57716">
    <property type="entry name" value="Glucocorticoid receptor-like (DNA-binding domain)"/>
    <property type="match status" value="1"/>
</dbReference>
<dbReference type="PIRSF" id="PIRSF035805">
    <property type="entry name" value="TK_cell"/>
    <property type="match status" value="1"/>
</dbReference>
<feature type="binding site" evidence="8">
    <location>
        <begin position="9"/>
        <end position="16"/>
    </location>
    <ligand>
        <name>ATP</name>
        <dbReference type="ChEBI" id="CHEBI:30616"/>
    </ligand>
</feature>
<evidence type="ECO:0000256" key="9">
    <source>
        <dbReference type="PIRSR" id="PIRSR035805-1"/>
    </source>
</evidence>
<keyword evidence="7 8" id="KW-0067">ATP-binding</keyword>
<dbReference type="HAMAP" id="MF_00124">
    <property type="entry name" value="Thymidine_kinase"/>
    <property type="match status" value="1"/>
</dbReference>
<evidence type="ECO:0000256" key="2">
    <source>
        <dbReference type="ARBA" id="ARBA00012118"/>
    </source>
</evidence>
<sequence length="202" mass="22495">MAKLYFRYGAMNSGKSTALLQAVYNYHEQGRQVLLLKPAVDTKGDNRVVSRLGVTRPADLLVGADDSIRALVAPYLLAADYSAIFVDEAQFLTRAQVDELMEVVVAHNLPVLAYGLRTDFQAVPFPGAQRLLEIAHSLEELKTICRCGKKAIYNSRKINGIRVFDGEQVAIDGQETTYESLCAECYFQERDAAQERAPMILF</sequence>
<feature type="binding site" evidence="8">
    <location>
        <position position="145"/>
    </location>
    <ligand>
        <name>Zn(2+)</name>
        <dbReference type="ChEBI" id="CHEBI:29105"/>
    </ligand>
</feature>
<comment type="catalytic activity">
    <reaction evidence="8 11">
        <text>thymidine + ATP = dTMP + ADP + H(+)</text>
        <dbReference type="Rhea" id="RHEA:19129"/>
        <dbReference type="ChEBI" id="CHEBI:15378"/>
        <dbReference type="ChEBI" id="CHEBI:17748"/>
        <dbReference type="ChEBI" id="CHEBI:30616"/>
        <dbReference type="ChEBI" id="CHEBI:63528"/>
        <dbReference type="ChEBI" id="CHEBI:456216"/>
        <dbReference type="EC" id="2.7.1.21"/>
    </reaction>
</comment>
<dbReference type="EC" id="2.7.1.21" evidence="2 8"/>
<evidence type="ECO:0000256" key="6">
    <source>
        <dbReference type="ARBA" id="ARBA00022777"/>
    </source>
</evidence>
<dbReference type="InterPro" id="IPR027417">
    <property type="entry name" value="P-loop_NTPase"/>
</dbReference>
<organism evidence="13">
    <name type="scientific">Scrofimicrobium appendicitidis</name>
    <dbReference type="NCBI Taxonomy" id="3079930"/>
    <lineage>
        <taxon>Bacteria</taxon>
        <taxon>Bacillati</taxon>
        <taxon>Actinomycetota</taxon>
        <taxon>Actinomycetes</taxon>
        <taxon>Actinomycetales</taxon>
        <taxon>Actinomycetaceae</taxon>
        <taxon>Scrofimicrobium</taxon>
    </lineage>
</organism>
<keyword evidence="6 8" id="KW-0418">Kinase</keyword>
<comment type="subcellular location">
    <subcellularLocation>
        <location evidence="8">Cytoplasm</location>
    </subcellularLocation>
</comment>
<comment type="similarity">
    <text evidence="1 8 12">Belongs to the thymidine kinase family.</text>
</comment>
<dbReference type="GO" id="GO:0004797">
    <property type="term" value="F:thymidine kinase activity"/>
    <property type="evidence" value="ECO:0007669"/>
    <property type="project" value="UniProtKB-UniRule"/>
</dbReference>
<protein>
    <recommendedName>
        <fullName evidence="2 8">Thymidine kinase</fullName>
        <ecNumber evidence="2 8">2.7.1.21</ecNumber>
    </recommendedName>
</protein>
<dbReference type="Gene3D" id="3.40.50.300">
    <property type="entry name" value="P-loop containing nucleotide triphosphate hydrolases"/>
    <property type="match status" value="1"/>
</dbReference>
<reference evidence="13" key="1">
    <citation type="submission" date="2023-11" db="EMBL/GenBank/DDBJ databases">
        <title>Scrofimicrobium hongkongense sp. nov., isolated from a patient with peritonitis.</title>
        <authorList>
            <person name="Lao H.Y."/>
            <person name="Wong A.Y.P."/>
            <person name="Ng T.L."/>
            <person name="Wong R.Y.L."/>
            <person name="Yau M.C.Y."/>
            <person name="Lam J.Y.W."/>
            <person name="Siu G.K.H."/>
        </authorList>
    </citation>
    <scope>NUCLEOTIDE SEQUENCE</scope>
    <source>
        <strain evidence="13">R131</strain>
    </source>
</reference>
<proteinExistence type="inferred from homology"/>
<evidence type="ECO:0000256" key="7">
    <source>
        <dbReference type="ARBA" id="ARBA00022840"/>
    </source>
</evidence>
<evidence type="ECO:0000313" key="13">
    <source>
        <dbReference type="EMBL" id="XBW07113.1"/>
    </source>
</evidence>
<evidence type="ECO:0000256" key="10">
    <source>
        <dbReference type="PIRSR" id="PIRSR035805-2"/>
    </source>
</evidence>
<dbReference type="KEGG" id="sapp:SAC06_05500"/>
<name>A0AAU7V4E5_9ACTO</name>
<evidence type="ECO:0000256" key="5">
    <source>
        <dbReference type="ARBA" id="ARBA00022741"/>
    </source>
</evidence>
<keyword evidence="3 8" id="KW-0237">DNA synthesis</keyword>
<dbReference type="Pfam" id="PF00265">
    <property type="entry name" value="TK"/>
    <property type="match status" value="1"/>
</dbReference>
<evidence type="ECO:0000256" key="4">
    <source>
        <dbReference type="ARBA" id="ARBA00022679"/>
    </source>
</evidence>